<feature type="compositionally biased region" description="Basic residues" evidence="1">
    <location>
        <begin position="133"/>
        <end position="142"/>
    </location>
</feature>
<dbReference type="Proteomes" id="UP000002058">
    <property type="component" value="Unassembled WGS sequence"/>
</dbReference>
<dbReference type="GeneID" id="8441287"/>
<dbReference type="KEGG" id="ure:UREG_02091"/>
<name>C4JKD4_UNCRE</name>
<gene>
    <name evidence="2" type="ORF">UREG_02091</name>
</gene>
<dbReference type="RefSeq" id="XP_002542575.1">
    <property type="nucleotide sequence ID" value="XM_002542529.1"/>
</dbReference>
<dbReference type="VEuPathDB" id="FungiDB:UREG_02091"/>
<proteinExistence type="predicted"/>
<protein>
    <submittedName>
        <fullName evidence="2">Uncharacterized protein</fullName>
    </submittedName>
</protein>
<reference evidence="3" key="1">
    <citation type="journal article" date="2009" name="Genome Res.">
        <title>Comparative genomic analyses of the human fungal pathogens Coccidioides and their relatives.</title>
        <authorList>
            <person name="Sharpton T.J."/>
            <person name="Stajich J.E."/>
            <person name="Rounsley S.D."/>
            <person name="Gardner M.J."/>
            <person name="Wortman J.R."/>
            <person name="Jordar V.S."/>
            <person name="Maiti R."/>
            <person name="Kodira C.D."/>
            <person name="Neafsey D.E."/>
            <person name="Zeng Q."/>
            <person name="Hung C.-Y."/>
            <person name="McMahan C."/>
            <person name="Muszewska A."/>
            <person name="Grynberg M."/>
            <person name="Mandel M.A."/>
            <person name="Kellner E.M."/>
            <person name="Barker B.M."/>
            <person name="Galgiani J.N."/>
            <person name="Orbach M.J."/>
            <person name="Kirkland T.N."/>
            <person name="Cole G.T."/>
            <person name="Henn M.R."/>
            <person name="Birren B.W."/>
            <person name="Taylor J.W."/>
        </authorList>
    </citation>
    <scope>NUCLEOTIDE SEQUENCE [LARGE SCALE GENOMIC DNA]</scope>
    <source>
        <strain evidence="3">UAMH 1704</strain>
    </source>
</reference>
<organism evidence="2 3">
    <name type="scientific">Uncinocarpus reesii (strain UAMH 1704)</name>
    <dbReference type="NCBI Taxonomy" id="336963"/>
    <lineage>
        <taxon>Eukaryota</taxon>
        <taxon>Fungi</taxon>
        <taxon>Dikarya</taxon>
        <taxon>Ascomycota</taxon>
        <taxon>Pezizomycotina</taxon>
        <taxon>Eurotiomycetes</taxon>
        <taxon>Eurotiomycetidae</taxon>
        <taxon>Onygenales</taxon>
        <taxon>Onygenaceae</taxon>
        <taxon>Uncinocarpus</taxon>
    </lineage>
</organism>
<accession>C4JKD4</accession>
<dbReference type="InParanoid" id="C4JKD4"/>
<evidence type="ECO:0000256" key="1">
    <source>
        <dbReference type="SAM" id="MobiDB-lite"/>
    </source>
</evidence>
<keyword evidence="3" id="KW-1185">Reference proteome</keyword>
<dbReference type="HOGENOM" id="CLU_1817235_0_0_1"/>
<dbReference type="EMBL" id="CH476615">
    <property type="protein sequence ID" value="EEP77242.1"/>
    <property type="molecule type" value="Genomic_DNA"/>
</dbReference>
<evidence type="ECO:0000313" key="3">
    <source>
        <dbReference type="Proteomes" id="UP000002058"/>
    </source>
</evidence>
<dbReference type="AlphaFoldDB" id="C4JKD4"/>
<evidence type="ECO:0000313" key="2">
    <source>
        <dbReference type="EMBL" id="EEP77242.1"/>
    </source>
</evidence>
<feature type="region of interest" description="Disordered" evidence="1">
    <location>
        <begin position="122"/>
        <end position="142"/>
    </location>
</feature>
<sequence length="142" mass="16056">MGFVSGDSPPDPALFPGRIGRWLEREDVIDQTTFPMIRFTYHPQGLKLFQIIETASKGSEGNMSRHSSSALLSRRLGCKPPSTFDKNDWRRCHCRAPKRRLLNGWTHYGACLFGDREREAQTALEEQDGGARPRGRATRALP</sequence>